<dbReference type="SUPFAM" id="SSF51182">
    <property type="entry name" value="RmlC-like cupins"/>
    <property type="match status" value="2"/>
</dbReference>
<dbReference type="OrthoDB" id="9801227at2"/>
<sequence>MPVEIILSSSFTPLNMDRRLAVLVRPGDQHWLDAPQAPVRRWPLEREAPESGEVTSLVEYLPGARFPEHRHPNGEEILVLSGVFSDEGGDYPAGSYLRSPAASRHSPFSQPGCQIFVKLNQFAQGDMTTLRLGPQQMRWQTLNQGMEQAQLHTFANECSSLQRYAKTMRVPLPEQNRGEILVLEGSLTLNDEPLPAGSWLRAPSFDALCLTAAENTLILVKTQLVGDYQLS</sequence>
<dbReference type="Proteomes" id="UP000463138">
    <property type="component" value="Unassembled WGS sequence"/>
</dbReference>
<comment type="caution">
    <text evidence="2">The sequence shown here is derived from an EMBL/GenBank/DDBJ whole genome shotgun (WGS) entry which is preliminary data.</text>
</comment>
<reference evidence="2 3" key="1">
    <citation type="submission" date="2018-07" db="EMBL/GenBank/DDBJ databases">
        <title>Pseudomonas laoshanensis sp. nov., isolated from soil.</title>
        <authorList>
            <person name="Sun J."/>
            <person name="Yu L."/>
            <person name="Wang M."/>
            <person name="Zhang C."/>
        </authorList>
    </citation>
    <scope>NUCLEOTIDE SEQUENCE [LARGE SCALE GENOMIC DNA]</scope>
    <source>
        <strain evidence="2 3">Y22</strain>
    </source>
</reference>
<name>A0A7V7GSH8_9GAMM</name>
<evidence type="ECO:0000259" key="1">
    <source>
        <dbReference type="Pfam" id="PF12973"/>
    </source>
</evidence>
<dbReference type="EMBL" id="QOVF01000003">
    <property type="protein sequence ID" value="KAA0693948.1"/>
    <property type="molecule type" value="Genomic_DNA"/>
</dbReference>
<dbReference type="InterPro" id="IPR025979">
    <property type="entry name" value="ChrR-like_cupin_dom"/>
</dbReference>
<dbReference type="InterPro" id="IPR014710">
    <property type="entry name" value="RmlC-like_jellyroll"/>
</dbReference>
<gene>
    <name evidence="2" type="ORF">DT594_11525</name>
</gene>
<protein>
    <submittedName>
        <fullName evidence="2">Cupin</fullName>
    </submittedName>
</protein>
<accession>A0A7V7GSH8</accession>
<evidence type="ECO:0000313" key="2">
    <source>
        <dbReference type="EMBL" id="KAA0693948.1"/>
    </source>
</evidence>
<dbReference type="AlphaFoldDB" id="A0A7V7GSH8"/>
<dbReference type="CDD" id="cd20303">
    <property type="entry name" value="cupin_ChrR_1"/>
    <property type="match status" value="1"/>
</dbReference>
<organism evidence="2 3">
    <name type="scientific">Halopseudomonas laoshanensis</name>
    <dbReference type="NCBI Taxonomy" id="2268758"/>
    <lineage>
        <taxon>Bacteria</taxon>
        <taxon>Pseudomonadati</taxon>
        <taxon>Pseudomonadota</taxon>
        <taxon>Gammaproteobacteria</taxon>
        <taxon>Pseudomonadales</taxon>
        <taxon>Pseudomonadaceae</taxon>
        <taxon>Halopseudomonas</taxon>
    </lineage>
</organism>
<evidence type="ECO:0000313" key="3">
    <source>
        <dbReference type="Proteomes" id="UP000463138"/>
    </source>
</evidence>
<proteinExistence type="predicted"/>
<feature type="domain" description="ChrR-like cupin" evidence="1">
    <location>
        <begin position="134"/>
        <end position="220"/>
    </location>
</feature>
<dbReference type="InterPro" id="IPR011051">
    <property type="entry name" value="RmlC_Cupin_sf"/>
</dbReference>
<feature type="domain" description="ChrR-like cupin" evidence="1">
    <location>
        <begin position="22"/>
        <end position="123"/>
    </location>
</feature>
<dbReference type="Pfam" id="PF12973">
    <property type="entry name" value="Cupin_7"/>
    <property type="match status" value="2"/>
</dbReference>
<dbReference type="Gene3D" id="2.60.120.10">
    <property type="entry name" value="Jelly Rolls"/>
    <property type="match status" value="1"/>
</dbReference>
<keyword evidence="3" id="KW-1185">Reference proteome</keyword>